<dbReference type="Proteomes" id="UP000293506">
    <property type="component" value="Unassembled WGS sequence"/>
</dbReference>
<dbReference type="Gene3D" id="3.90.550.10">
    <property type="entry name" value="Spore Coat Polysaccharide Biosynthesis Protein SpsA, Chain A"/>
    <property type="match status" value="1"/>
</dbReference>
<accession>A0A4Q5GG78</accession>
<comment type="caution">
    <text evidence="2">The sequence shown here is derived from an EMBL/GenBank/DDBJ whole genome shotgun (WGS) entry which is preliminary data.</text>
</comment>
<gene>
    <name evidence="2" type="ORF">EAI82_08775</name>
</gene>
<name>A0A4Q5GG78_9FIRM</name>
<dbReference type="InterPro" id="IPR029044">
    <property type="entry name" value="Nucleotide-diphossugar_trans"/>
</dbReference>
<dbReference type="Pfam" id="PF00535">
    <property type="entry name" value="Glycos_transf_2"/>
    <property type="match status" value="1"/>
</dbReference>
<dbReference type="AlphaFoldDB" id="A0A4Q5GG78"/>
<organism evidence="2 3">
    <name type="scientific">Blautia obeum</name>
    <dbReference type="NCBI Taxonomy" id="40520"/>
    <lineage>
        <taxon>Bacteria</taxon>
        <taxon>Bacillati</taxon>
        <taxon>Bacillota</taxon>
        <taxon>Clostridia</taxon>
        <taxon>Lachnospirales</taxon>
        <taxon>Lachnospiraceae</taxon>
        <taxon>Blautia</taxon>
    </lineage>
</organism>
<protein>
    <submittedName>
        <fullName evidence="2">Glycosyltransferase</fullName>
    </submittedName>
</protein>
<sequence length="267" mass="31014">MKVDISREHTFVVCAYKESQYLEECIQSVLNQNIKSNVIISTGTPNSYIKEVAEKYKLQLFVNPNPSSLASDWNFAMGCAKTELVTLAHQDDVYEKDYSENIWKAYNKSKNPIILFSDYAELRNGKRVLKNKLLTIKRVMLSPLKIPAFWNSKFIRRRILSFGSAICCPAVTMVKSMMPSNLFEDNMKSNIDWQAWERLSKKTGAFVYVPIPLMEHRIHEESTTSDLLKDSARRDEDLIVFRKFWPRPVALLIERVYQKGEKSNQLK</sequence>
<dbReference type="RefSeq" id="WP_129795845.1">
    <property type="nucleotide sequence ID" value="NZ_RCXQ01000007.1"/>
</dbReference>
<dbReference type="EMBL" id="RCXQ01000007">
    <property type="protein sequence ID" value="RYT66643.1"/>
    <property type="molecule type" value="Genomic_DNA"/>
</dbReference>
<dbReference type="PANTHER" id="PTHR22916">
    <property type="entry name" value="GLYCOSYLTRANSFERASE"/>
    <property type="match status" value="1"/>
</dbReference>
<dbReference type="InterPro" id="IPR001173">
    <property type="entry name" value="Glyco_trans_2-like"/>
</dbReference>
<dbReference type="PANTHER" id="PTHR22916:SF3">
    <property type="entry name" value="UDP-GLCNAC:BETAGAL BETA-1,3-N-ACETYLGLUCOSAMINYLTRANSFERASE-LIKE PROTEIN 1"/>
    <property type="match status" value="1"/>
</dbReference>
<reference evidence="2 3" key="1">
    <citation type="journal article" date="2019" name="Science, e1252229">
        <title>Invertible promoters mediate bacterial phase variation, antibiotic resistance, and host adaptation in the gut.</title>
        <authorList>
            <person name="Jiang X."/>
            <person name="Hall A.B."/>
            <person name="Arthur T.D."/>
            <person name="Plichta D.R."/>
            <person name="Covington C.T."/>
            <person name="Poyet M."/>
            <person name="Crothers J."/>
            <person name="Moses P.L."/>
            <person name="Tolonen A.C."/>
            <person name="Vlamakis H."/>
            <person name="Alm E.J."/>
            <person name="Xavier R.J."/>
        </authorList>
    </citation>
    <scope>NUCLEOTIDE SEQUENCE [LARGE SCALE GENOMIC DNA]</scope>
    <source>
        <strain evidence="3">af_0058</strain>
    </source>
</reference>
<dbReference type="GO" id="GO:0016758">
    <property type="term" value="F:hexosyltransferase activity"/>
    <property type="evidence" value="ECO:0007669"/>
    <property type="project" value="UniProtKB-ARBA"/>
</dbReference>
<feature type="domain" description="Glycosyltransferase 2-like" evidence="1">
    <location>
        <begin position="11"/>
        <end position="149"/>
    </location>
</feature>
<dbReference type="SUPFAM" id="SSF53448">
    <property type="entry name" value="Nucleotide-diphospho-sugar transferases"/>
    <property type="match status" value="1"/>
</dbReference>
<evidence type="ECO:0000313" key="2">
    <source>
        <dbReference type="EMBL" id="RYT66643.1"/>
    </source>
</evidence>
<evidence type="ECO:0000259" key="1">
    <source>
        <dbReference type="Pfam" id="PF00535"/>
    </source>
</evidence>
<keyword evidence="2" id="KW-0808">Transferase</keyword>
<proteinExistence type="predicted"/>
<evidence type="ECO:0000313" key="3">
    <source>
        <dbReference type="Proteomes" id="UP000293506"/>
    </source>
</evidence>